<protein>
    <submittedName>
        <fullName evidence="1">Uncharacterized protein</fullName>
    </submittedName>
</protein>
<comment type="caution">
    <text evidence="1">The sequence shown here is derived from an EMBL/GenBank/DDBJ whole genome shotgun (WGS) entry which is preliminary data.</text>
</comment>
<evidence type="ECO:0000313" key="2">
    <source>
        <dbReference type="Proteomes" id="UP000305906"/>
    </source>
</evidence>
<name>A0A5R9FP76_9ACTN</name>
<reference evidence="1 2" key="1">
    <citation type="submission" date="2019-05" db="EMBL/GenBank/DDBJ databases">
        <title>Streptomyces sp. NEAU-C151, a novel actinomycete isolated from soil.</title>
        <authorList>
            <person name="Han L."/>
            <person name="Jiang H."/>
        </authorList>
    </citation>
    <scope>NUCLEOTIDE SEQUENCE [LARGE SCALE GENOMIC DNA]</scope>
    <source>
        <strain evidence="1 2">NEAU-C151</strain>
    </source>
</reference>
<dbReference type="RefSeq" id="WP_138045323.1">
    <property type="nucleotide sequence ID" value="NZ_VBZC01000012.1"/>
</dbReference>
<sequence length="115" mass="12864">MATPLIPSPRPTLTAAQAVALTLLRDGYTQRTITARTGVEPDDLYRLAMLHDITAPHGTVEGHHCHEARQEDPCTKCTHAFGRVHARQHARHRRTLAAVPRSLRPRGRQGRRAVR</sequence>
<keyword evidence="2" id="KW-1185">Reference proteome</keyword>
<accession>A0A5R9FP76</accession>
<proteinExistence type="predicted"/>
<dbReference type="Proteomes" id="UP000305906">
    <property type="component" value="Unassembled WGS sequence"/>
</dbReference>
<dbReference type="EMBL" id="VBZC01000012">
    <property type="protein sequence ID" value="TLS45732.1"/>
    <property type="molecule type" value="Genomic_DNA"/>
</dbReference>
<organism evidence="1 2">
    <name type="scientific">Streptomyces montanus</name>
    <dbReference type="NCBI Taxonomy" id="2580423"/>
    <lineage>
        <taxon>Bacteria</taxon>
        <taxon>Bacillati</taxon>
        <taxon>Actinomycetota</taxon>
        <taxon>Actinomycetes</taxon>
        <taxon>Kitasatosporales</taxon>
        <taxon>Streptomycetaceae</taxon>
        <taxon>Streptomyces</taxon>
    </lineage>
</organism>
<evidence type="ECO:0000313" key="1">
    <source>
        <dbReference type="EMBL" id="TLS45732.1"/>
    </source>
</evidence>
<dbReference type="AlphaFoldDB" id="A0A5R9FP76"/>
<gene>
    <name evidence="1" type="ORF">FE633_13270</name>
</gene>